<feature type="domain" description="Major facilitator superfamily (MFS) profile" evidence="6">
    <location>
        <begin position="1"/>
        <end position="161"/>
    </location>
</feature>
<dbReference type="InterPro" id="IPR011701">
    <property type="entry name" value="MFS"/>
</dbReference>
<dbReference type="GO" id="GO:0016020">
    <property type="term" value="C:membrane"/>
    <property type="evidence" value="ECO:0007669"/>
    <property type="project" value="UniProtKB-SubCell"/>
</dbReference>
<feature type="transmembrane region" description="Helical" evidence="5">
    <location>
        <begin position="23"/>
        <end position="46"/>
    </location>
</feature>
<organism evidence="7">
    <name type="scientific">Oppiella nova</name>
    <dbReference type="NCBI Taxonomy" id="334625"/>
    <lineage>
        <taxon>Eukaryota</taxon>
        <taxon>Metazoa</taxon>
        <taxon>Ecdysozoa</taxon>
        <taxon>Arthropoda</taxon>
        <taxon>Chelicerata</taxon>
        <taxon>Arachnida</taxon>
        <taxon>Acari</taxon>
        <taxon>Acariformes</taxon>
        <taxon>Sarcoptiformes</taxon>
        <taxon>Oribatida</taxon>
        <taxon>Brachypylina</taxon>
        <taxon>Oppioidea</taxon>
        <taxon>Oppiidae</taxon>
        <taxon>Oppiella</taxon>
    </lineage>
</organism>
<keyword evidence="3 5" id="KW-1133">Transmembrane helix</keyword>
<feature type="non-terminal residue" evidence="7">
    <location>
        <position position="1"/>
    </location>
</feature>
<dbReference type="Pfam" id="PF07690">
    <property type="entry name" value="MFS_1"/>
    <property type="match status" value="1"/>
</dbReference>
<dbReference type="InterPro" id="IPR036259">
    <property type="entry name" value="MFS_trans_sf"/>
</dbReference>
<accession>A0A7R9MGC7</accession>
<evidence type="ECO:0000313" key="7">
    <source>
        <dbReference type="EMBL" id="CAD7659573.1"/>
    </source>
</evidence>
<evidence type="ECO:0000256" key="5">
    <source>
        <dbReference type="SAM" id="Phobius"/>
    </source>
</evidence>
<dbReference type="PANTHER" id="PTHR24064">
    <property type="entry name" value="SOLUTE CARRIER FAMILY 22 MEMBER"/>
    <property type="match status" value="1"/>
</dbReference>
<sequence length="161" mass="17408">MLGYVISGLVFSHYSDKYGRRPIVWLGFTIELTGILLCAVSPNIYFYSIARFLVGMGSSGREMAIYIMCKFGVNSAWNVISVHGSELYPTVLRVRGLGVASVIGRIGSISAPFMKNLAATTGLSLVMTLYGTLTCVGAVLGLFLPETKGREIPDTIEEAEN</sequence>
<evidence type="ECO:0000313" key="8">
    <source>
        <dbReference type="Proteomes" id="UP000728032"/>
    </source>
</evidence>
<dbReference type="PROSITE" id="PS50850">
    <property type="entry name" value="MFS"/>
    <property type="match status" value="1"/>
</dbReference>
<keyword evidence="2 5" id="KW-0812">Transmembrane</keyword>
<dbReference type="Proteomes" id="UP000728032">
    <property type="component" value="Unassembled WGS sequence"/>
</dbReference>
<dbReference type="EMBL" id="OC932580">
    <property type="protein sequence ID" value="CAD7659573.1"/>
    <property type="molecule type" value="Genomic_DNA"/>
</dbReference>
<evidence type="ECO:0000256" key="3">
    <source>
        <dbReference type="ARBA" id="ARBA00022989"/>
    </source>
</evidence>
<evidence type="ECO:0000256" key="1">
    <source>
        <dbReference type="ARBA" id="ARBA00004141"/>
    </source>
</evidence>
<protein>
    <recommendedName>
        <fullName evidence="6">Major facilitator superfamily (MFS) profile domain-containing protein</fullName>
    </recommendedName>
</protein>
<name>A0A7R9MGC7_9ACAR</name>
<dbReference type="GO" id="GO:0022857">
    <property type="term" value="F:transmembrane transporter activity"/>
    <property type="evidence" value="ECO:0007669"/>
    <property type="project" value="InterPro"/>
</dbReference>
<comment type="subcellular location">
    <subcellularLocation>
        <location evidence="1">Membrane</location>
        <topology evidence="1">Multi-pass membrane protein</topology>
    </subcellularLocation>
</comment>
<evidence type="ECO:0000256" key="2">
    <source>
        <dbReference type="ARBA" id="ARBA00022692"/>
    </source>
</evidence>
<feature type="transmembrane region" description="Helical" evidence="5">
    <location>
        <begin position="122"/>
        <end position="144"/>
    </location>
</feature>
<dbReference type="SUPFAM" id="SSF103473">
    <property type="entry name" value="MFS general substrate transporter"/>
    <property type="match status" value="2"/>
</dbReference>
<dbReference type="AlphaFoldDB" id="A0A7R9MGC7"/>
<reference evidence="7" key="1">
    <citation type="submission" date="2020-11" db="EMBL/GenBank/DDBJ databases">
        <authorList>
            <person name="Tran Van P."/>
        </authorList>
    </citation>
    <scope>NUCLEOTIDE SEQUENCE</scope>
</reference>
<keyword evidence="4 5" id="KW-0472">Membrane</keyword>
<dbReference type="InterPro" id="IPR020846">
    <property type="entry name" value="MFS_dom"/>
</dbReference>
<dbReference type="Gene3D" id="1.20.1250.20">
    <property type="entry name" value="MFS general substrate transporter like domains"/>
    <property type="match status" value="2"/>
</dbReference>
<evidence type="ECO:0000256" key="4">
    <source>
        <dbReference type="ARBA" id="ARBA00023136"/>
    </source>
</evidence>
<gene>
    <name evidence="7" type="ORF">ONB1V03_LOCUS16168</name>
</gene>
<dbReference type="EMBL" id="CAJPVJ010017755">
    <property type="protein sequence ID" value="CAG2176735.1"/>
    <property type="molecule type" value="Genomic_DNA"/>
</dbReference>
<evidence type="ECO:0000259" key="6">
    <source>
        <dbReference type="PROSITE" id="PS50850"/>
    </source>
</evidence>
<proteinExistence type="predicted"/>
<dbReference type="OrthoDB" id="6516448at2759"/>
<keyword evidence="8" id="KW-1185">Reference proteome</keyword>